<keyword evidence="3" id="KW-1185">Reference proteome</keyword>
<dbReference type="EMBL" id="CM002924">
    <property type="protein sequence ID" value="KGN58103.1"/>
    <property type="molecule type" value="Genomic_DNA"/>
</dbReference>
<evidence type="ECO:0000256" key="1">
    <source>
        <dbReference type="SAM" id="MobiDB-lite"/>
    </source>
</evidence>
<reference evidence="2 3" key="1">
    <citation type="journal article" date="2009" name="Nat. Genet.">
        <title>The genome of the cucumber, Cucumis sativus L.</title>
        <authorList>
            <person name="Huang S."/>
            <person name="Li R."/>
            <person name="Zhang Z."/>
            <person name="Li L."/>
            <person name="Gu X."/>
            <person name="Fan W."/>
            <person name="Lucas W.J."/>
            <person name="Wang X."/>
            <person name="Xie B."/>
            <person name="Ni P."/>
            <person name="Ren Y."/>
            <person name="Zhu H."/>
            <person name="Li J."/>
            <person name="Lin K."/>
            <person name="Jin W."/>
            <person name="Fei Z."/>
            <person name="Li G."/>
            <person name="Staub J."/>
            <person name="Kilian A."/>
            <person name="van der Vossen E.A."/>
            <person name="Wu Y."/>
            <person name="Guo J."/>
            <person name="He J."/>
            <person name="Jia Z."/>
            <person name="Ren Y."/>
            <person name="Tian G."/>
            <person name="Lu Y."/>
            <person name="Ruan J."/>
            <person name="Qian W."/>
            <person name="Wang M."/>
            <person name="Huang Q."/>
            <person name="Li B."/>
            <person name="Xuan Z."/>
            <person name="Cao J."/>
            <person name="Asan"/>
            <person name="Wu Z."/>
            <person name="Zhang J."/>
            <person name="Cai Q."/>
            <person name="Bai Y."/>
            <person name="Zhao B."/>
            <person name="Han Y."/>
            <person name="Li Y."/>
            <person name="Li X."/>
            <person name="Wang S."/>
            <person name="Shi Q."/>
            <person name="Liu S."/>
            <person name="Cho W.K."/>
            <person name="Kim J.Y."/>
            <person name="Xu Y."/>
            <person name="Heller-Uszynska K."/>
            <person name="Miao H."/>
            <person name="Cheng Z."/>
            <person name="Zhang S."/>
            <person name="Wu J."/>
            <person name="Yang Y."/>
            <person name="Kang H."/>
            <person name="Li M."/>
            <person name="Liang H."/>
            <person name="Ren X."/>
            <person name="Shi Z."/>
            <person name="Wen M."/>
            <person name="Jian M."/>
            <person name="Yang H."/>
            <person name="Zhang G."/>
            <person name="Yang Z."/>
            <person name="Chen R."/>
            <person name="Liu S."/>
            <person name="Li J."/>
            <person name="Ma L."/>
            <person name="Liu H."/>
            <person name="Zhou Y."/>
            <person name="Zhao J."/>
            <person name="Fang X."/>
            <person name="Li G."/>
            <person name="Fang L."/>
            <person name="Li Y."/>
            <person name="Liu D."/>
            <person name="Zheng H."/>
            <person name="Zhang Y."/>
            <person name="Qin N."/>
            <person name="Li Z."/>
            <person name="Yang G."/>
            <person name="Yang S."/>
            <person name="Bolund L."/>
            <person name="Kristiansen K."/>
            <person name="Zheng H."/>
            <person name="Li S."/>
            <person name="Zhang X."/>
            <person name="Yang H."/>
            <person name="Wang J."/>
            <person name="Sun R."/>
            <person name="Zhang B."/>
            <person name="Jiang S."/>
            <person name="Wang J."/>
            <person name="Du Y."/>
            <person name="Li S."/>
        </authorList>
    </citation>
    <scope>NUCLEOTIDE SEQUENCE [LARGE SCALE GENOMIC DNA]</scope>
    <source>
        <strain evidence="3">cv. 9930</strain>
    </source>
</reference>
<dbReference type="Gramene" id="KGN58103">
    <property type="protein sequence ID" value="KGN58103"/>
    <property type="gene ID" value="Csa_3G511960"/>
</dbReference>
<accession>A0A0A0L8H6</accession>
<reference evidence="2 3" key="4">
    <citation type="journal article" date="2011" name="BMC Genomics">
        <title>RNA-Seq improves annotation of protein-coding genes in the cucumber genome.</title>
        <authorList>
            <person name="Li Z."/>
            <person name="Zhang Z."/>
            <person name="Yan P."/>
            <person name="Huang S."/>
            <person name="Fei Z."/>
            <person name="Lin K."/>
        </authorList>
    </citation>
    <scope>NUCLEOTIDE SEQUENCE [LARGE SCALE GENOMIC DNA]</scope>
    <source>
        <strain evidence="3">cv. 9930</strain>
    </source>
</reference>
<evidence type="ECO:0000313" key="3">
    <source>
        <dbReference type="Proteomes" id="UP000029981"/>
    </source>
</evidence>
<gene>
    <name evidence="2" type="ORF">Csa_3G511960</name>
</gene>
<evidence type="ECO:0000313" key="2">
    <source>
        <dbReference type="EMBL" id="KGN58103.1"/>
    </source>
</evidence>
<sequence length="103" mass="12133">MKKSEKKETTTLAGNVRDDTIRVVLTNLCRIKHKPTAGSRMVKELGQPGFLLEEKARQKSITEAKEKKEEEEKRAKKERLKKEKQKEEWKKIKEEVMGEEKHE</sequence>
<reference evidence="2 3" key="2">
    <citation type="journal article" date="2009" name="PLoS ONE">
        <title>An integrated genetic and cytogenetic map of the cucumber genome.</title>
        <authorList>
            <person name="Ren Y."/>
            <person name="Zhang Z."/>
            <person name="Liu J."/>
            <person name="Staub J.E."/>
            <person name="Han Y."/>
            <person name="Cheng Z."/>
            <person name="Li X."/>
            <person name="Lu J."/>
            <person name="Miao H."/>
            <person name="Kang H."/>
            <person name="Xie B."/>
            <person name="Gu X."/>
            <person name="Wang X."/>
            <person name="Du Y."/>
            <person name="Jin W."/>
            <person name="Huang S."/>
        </authorList>
    </citation>
    <scope>NUCLEOTIDE SEQUENCE [LARGE SCALE GENOMIC DNA]</scope>
    <source>
        <strain evidence="3">cv. 9930</strain>
    </source>
</reference>
<proteinExistence type="predicted"/>
<protein>
    <submittedName>
        <fullName evidence="2">Uncharacterized protein</fullName>
    </submittedName>
</protein>
<name>A0A0A0L8H6_CUCSA</name>
<organism evidence="2 3">
    <name type="scientific">Cucumis sativus</name>
    <name type="common">Cucumber</name>
    <dbReference type="NCBI Taxonomy" id="3659"/>
    <lineage>
        <taxon>Eukaryota</taxon>
        <taxon>Viridiplantae</taxon>
        <taxon>Streptophyta</taxon>
        <taxon>Embryophyta</taxon>
        <taxon>Tracheophyta</taxon>
        <taxon>Spermatophyta</taxon>
        <taxon>Magnoliopsida</taxon>
        <taxon>eudicotyledons</taxon>
        <taxon>Gunneridae</taxon>
        <taxon>Pentapetalae</taxon>
        <taxon>rosids</taxon>
        <taxon>fabids</taxon>
        <taxon>Cucurbitales</taxon>
        <taxon>Cucurbitaceae</taxon>
        <taxon>Benincaseae</taxon>
        <taxon>Cucumis</taxon>
    </lineage>
</organism>
<dbReference type="AlphaFoldDB" id="A0A0A0L8H6"/>
<feature type="region of interest" description="Disordered" evidence="1">
    <location>
        <begin position="60"/>
        <end position="103"/>
    </location>
</feature>
<dbReference type="Proteomes" id="UP000029981">
    <property type="component" value="Chromosome 3"/>
</dbReference>
<reference evidence="2 3" key="3">
    <citation type="journal article" date="2010" name="BMC Genomics">
        <title>Transcriptome sequencing and comparative analysis of cucumber flowers with different sex types.</title>
        <authorList>
            <person name="Guo S."/>
            <person name="Zheng Y."/>
            <person name="Joung J.G."/>
            <person name="Liu S."/>
            <person name="Zhang Z."/>
            <person name="Crasta O.R."/>
            <person name="Sobral B.W."/>
            <person name="Xu Y."/>
            <person name="Huang S."/>
            <person name="Fei Z."/>
        </authorList>
    </citation>
    <scope>NUCLEOTIDE SEQUENCE [LARGE SCALE GENOMIC DNA]</scope>
    <source>
        <strain evidence="3">cv. 9930</strain>
    </source>
</reference>